<accession>A0AAX0U6I9</accession>
<sequence>MLKSHWDLLRESFDGACGAIRRFGSHEDACIRRIHAPYVRLRSAFAEQAASRRSPEDCRRSMRAAR</sequence>
<reference evidence="1 2" key="1">
    <citation type="submission" date="2017-11" db="EMBL/GenBank/DDBJ databases">
        <title>Molecular characterization of Burkholderia pseudomallei and closely related isolates from Vietnam.</title>
        <authorList>
            <person name="Ustinov D.V."/>
            <person name="Antonov A.S."/>
            <person name="Avdusheva E.F."/>
            <person name="Shpak I.M."/>
            <person name="Zakharova I.B."/>
            <person name="Thi L.A."/>
            <person name="Teteryatnikova N."/>
            <person name="Lopasteyskaya Y.A."/>
            <person name="Kuzyutina J.A."/>
            <person name="Ngo T.N."/>
            <person name="Victorov D.V."/>
        </authorList>
    </citation>
    <scope>NUCLEOTIDE SEQUENCE [LARGE SCALE GENOMIC DNA]</scope>
    <source>
        <strain evidence="1 2">V1512</strain>
    </source>
</reference>
<evidence type="ECO:0000313" key="2">
    <source>
        <dbReference type="Proteomes" id="UP000231878"/>
    </source>
</evidence>
<protein>
    <submittedName>
        <fullName evidence="1">Uncharacterized protein</fullName>
    </submittedName>
</protein>
<dbReference type="EMBL" id="PHRB01000026">
    <property type="protein sequence ID" value="PJO64006.1"/>
    <property type="molecule type" value="Genomic_DNA"/>
</dbReference>
<gene>
    <name evidence="1" type="ORF">CWD88_23320</name>
</gene>
<comment type="caution">
    <text evidence="1">The sequence shown here is derived from an EMBL/GenBank/DDBJ whole genome shotgun (WGS) entry which is preliminary data.</text>
</comment>
<proteinExistence type="predicted"/>
<dbReference type="Proteomes" id="UP000231878">
    <property type="component" value="Unassembled WGS sequence"/>
</dbReference>
<organism evidence="1 2">
    <name type="scientific">Burkholderia pseudomallei</name>
    <name type="common">Pseudomonas pseudomallei</name>
    <dbReference type="NCBI Taxonomy" id="28450"/>
    <lineage>
        <taxon>Bacteria</taxon>
        <taxon>Pseudomonadati</taxon>
        <taxon>Pseudomonadota</taxon>
        <taxon>Betaproteobacteria</taxon>
        <taxon>Burkholderiales</taxon>
        <taxon>Burkholderiaceae</taxon>
        <taxon>Burkholderia</taxon>
        <taxon>pseudomallei group</taxon>
    </lineage>
</organism>
<dbReference type="AlphaFoldDB" id="A0AAX0U6I9"/>
<evidence type="ECO:0000313" key="1">
    <source>
        <dbReference type="EMBL" id="PJO64006.1"/>
    </source>
</evidence>
<name>A0AAX0U6I9_BURPE</name>